<keyword evidence="12" id="KW-1185">Reference proteome</keyword>
<keyword evidence="7" id="KW-0378">Hydrolase</keyword>
<dbReference type="PANTHER" id="PTHR43808:SF31">
    <property type="entry name" value="N-ACETYL-L-CITRULLINE DEACETYLASE"/>
    <property type="match status" value="1"/>
</dbReference>
<dbReference type="RefSeq" id="WP_092499521.1">
    <property type="nucleotide sequence ID" value="NZ_FOFG01000021.1"/>
</dbReference>
<evidence type="ECO:0000256" key="5">
    <source>
        <dbReference type="ARBA" id="ARBA00022605"/>
    </source>
</evidence>
<dbReference type="InterPro" id="IPR010169">
    <property type="entry name" value="AcOrn-deacetyl"/>
</dbReference>
<keyword evidence="4" id="KW-0055">Arginine biosynthesis</keyword>
<dbReference type="STRING" id="1855383.SAMN05216548_12116"/>
<dbReference type="Gene3D" id="3.40.630.10">
    <property type="entry name" value="Zn peptidases"/>
    <property type="match status" value="1"/>
</dbReference>
<dbReference type="Proteomes" id="UP000199647">
    <property type="component" value="Unassembled WGS sequence"/>
</dbReference>
<evidence type="ECO:0000256" key="2">
    <source>
        <dbReference type="ARBA" id="ARBA00005691"/>
    </source>
</evidence>
<dbReference type="GO" id="GO:0046872">
    <property type="term" value="F:metal ion binding"/>
    <property type="evidence" value="ECO:0007669"/>
    <property type="project" value="UniProtKB-KW"/>
</dbReference>
<accession>A0A1H9PKM9</accession>
<evidence type="ECO:0000313" key="12">
    <source>
        <dbReference type="Proteomes" id="UP000199647"/>
    </source>
</evidence>
<keyword evidence="3" id="KW-0963">Cytoplasm</keyword>
<dbReference type="NCBIfam" id="NF005710">
    <property type="entry name" value="PRK07522.1"/>
    <property type="match status" value="1"/>
</dbReference>
<keyword evidence="5" id="KW-0028">Amino-acid biosynthesis</keyword>
<dbReference type="Pfam" id="PF01546">
    <property type="entry name" value="Peptidase_M20"/>
    <property type="match status" value="1"/>
</dbReference>
<keyword evidence="8" id="KW-0862">Zinc</keyword>
<evidence type="ECO:0000256" key="8">
    <source>
        <dbReference type="ARBA" id="ARBA00022833"/>
    </source>
</evidence>
<dbReference type="GO" id="GO:0008777">
    <property type="term" value="F:acetylornithine deacetylase activity"/>
    <property type="evidence" value="ECO:0007669"/>
    <property type="project" value="TreeGrafter"/>
</dbReference>
<dbReference type="InterPro" id="IPR001261">
    <property type="entry name" value="ArgE/DapE_CS"/>
</dbReference>
<evidence type="ECO:0000259" key="10">
    <source>
        <dbReference type="Pfam" id="PF07687"/>
    </source>
</evidence>
<evidence type="ECO:0000256" key="7">
    <source>
        <dbReference type="ARBA" id="ARBA00022801"/>
    </source>
</evidence>
<dbReference type="NCBIfam" id="TIGR01892">
    <property type="entry name" value="AcOrn-deacetyl"/>
    <property type="match status" value="1"/>
</dbReference>
<sequence>MPSVGLLERLISFPTVSARSNLELIDFARDFLTRCGARAMIVPNDKGDKANLFASLGPEGPGGVLLSGHSDVVPVEGQAWSADPFKAVQRDGRIYGRGAADMKGFLACALRAVELASKADLTEPLHIAISHDEEIGCVGVRTLIERLKLSDFRPRLAIVGEPTSMRIATGHKGKTALSATCHGHAAHSALAPTGVNAIHLATDLIARLRARQDEIARTGNHDAGFAVPYTTIHVGRIAGGTALNIVPDHCSLDWEIRYLGTDDPAALLAAIERDADEIARRSRNVADEAGIRIEPLNDYPGLATGWDEAATVFLRELVSQDTPCKVDFGTEAGLFQRELGIPAVVCGPGSMDQGHKPDEFITLEQLHACDAFMDRLVARLCTPV</sequence>
<comment type="similarity">
    <text evidence="2">Belongs to the peptidase M20A family. ArgE subfamily.</text>
</comment>
<proteinExistence type="inferred from homology"/>
<dbReference type="AlphaFoldDB" id="A0A1H9PKM9"/>
<comment type="cofactor">
    <cofactor evidence="1">
        <name>Zn(2+)</name>
        <dbReference type="ChEBI" id="CHEBI:29105"/>
    </cofactor>
</comment>
<dbReference type="InterPro" id="IPR011650">
    <property type="entry name" value="Peptidase_M20_dimer"/>
</dbReference>
<dbReference type="PROSITE" id="PS00759">
    <property type="entry name" value="ARGE_DAPE_CPG2_2"/>
    <property type="match status" value="1"/>
</dbReference>
<evidence type="ECO:0000313" key="11">
    <source>
        <dbReference type="EMBL" id="SER48856.1"/>
    </source>
</evidence>
<organism evidence="11 12">
    <name type="scientific">Faunimonas pinastri</name>
    <dbReference type="NCBI Taxonomy" id="1855383"/>
    <lineage>
        <taxon>Bacteria</taxon>
        <taxon>Pseudomonadati</taxon>
        <taxon>Pseudomonadota</taxon>
        <taxon>Alphaproteobacteria</taxon>
        <taxon>Hyphomicrobiales</taxon>
        <taxon>Afifellaceae</taxon>
        <taxon>Faunimonas</taxon>
    </lineage>
</organism>
<dbReference type="InterPro" id="IPR050072">
    <property type="entry name" value="Peptidase_M20A"/>
</dbReference>
<dbReference type="EMBL" id="FOFG01000021">
    <property type="protein sequence ID" value="SER48856.1"/>
    <property type="molecule type" value="Genomic_DNA"/>
</dbReference>
<evidence type="ECO:0000256" key="9">
    <source>
        <dbReference type="ARBA" id="ARBA00023285"/>
    </source>
</evidence>
<evidence type="ECO:0000256" key="4">
    <source>
        <dbReference type="ARBA" id="ARBA00022571"/>
    </source>
</evidence>
<dbReference type="OrthoDB" id="9809784at2"/>
<gene>
    <name evidence="11" type="ORF">SAMN05216548_12116</name>
</gene>
<dbReference type="Pfam" id="PF07687">
    <property type="entry name" value="M20_dimer"/>
    <property type="match status" value="1"/>
</dbReference>
<dbReference type="GO" id="GO:0006526">
    <property type="term" value="P:L-arginine biosynthetic process"/>
    <property type="evidence" value="ECO:0007669"/>
    <property type="project" value="UniProtKB-KW"/>
</dbReference>
<name>A0A1H9PKM9_9HYPH</name>
<keyword evidence="6" id="KW-0479">Metal-binding</keyword>
<dbReference type="PROSITE" id="PS00758">
    <property type="entry name" value="ARGE_DAPE_CPG2_1"/>
    <property type="match status" value="1"/>
</dbReference>
<dbReference type="InterPro" id="IPR036264">
    <property type="entry name" value="Bact_exopeptidase_dim_dom"/>
</dbReference>
<dbReference type="SUPFAM" id="SSF53187">
    <property type="entry name" value="Zn-dependent exopeptidases"/>
    <property type="match status" value="1"/>
</dbReference>
<dbReference type="Gene3D" id="3.30.70.360">
    <property type="match status" value="1"/>
</dbReference>
<dbReference type="CDD" id="cd03894">
    <property type="entry name" value="M20_ArgE"/>
    <property type="match status" value="1"/>
</dbReference>
<evidence type="ECO:0000256" key="6">
    <source>
        <dbReference type="ARBA" id="ARBA00022723"/>
    </source>
</evidence>
<keyword evidence="9" id="KW-0170">Cobalt</keyword>
<dbReference type="PANTHER" id="PTHR43808">
    <property type="entry name" value="ACETYLORNITHINE DEACETYLASE"/>
    <property type="match status" value="1"/>
</dbReference>
<feature type="domain" description="Peptidase M20 dimerisation" evidence="10">
    <location>
        <begin position="169"/>
        <end position="280"/>
    </location>
</feature>
<protein>
    <submittedName>
        <fullName evidence="11">Acetylornithine deacetylase</fullName>
    </submittedName>
</protein>
<reference evidence="11 12" key="1">
    <citation type="submission" date="2016-10" db="EMBL/GenBank/DDBJ databases">
        <authorList>
            <person name="de Groot N.N."/>
        </authorList>
    </citation>
    <scope>NUCLEOTIDE SEQUENCE [LARGE SCALE GENOMIC DNA]</scope>
    <source>
        <strain evidence="11 12">A52C2</strain>
    </source>
</reference>
<evidence type="ECO:0000256" key="3">
    <source>
        <dbReference type="ARBA" id="ARBA00022490"/>
    </source>
</evidence>
<dbReference type="InterPro" id="IPR002933">
    <property type="entry name" value="Peptidase_M20"/>
</dbReference>
<dbReference type="SUPFAM" id="SSF55031">
    <property type="entry name" value="Bacterial exopeptidase dimerisation domain"/>
    <property type="match status" value="1"/>
</dbReference>
<evidence type="ECO:0000256" key="1">
    <source>
        <dbReference type="ARBA" id="ARBA00001947"/>
    </source>
</evidence>